<accession>A0ABN1XXI5</accession>
<protein>
    <submittedName>
        <fullName evidence="1">Uncharacterized protein</fullName>
    </submittedName>
</protein>
<gene>
    <name evidence="1" type="ORF">GCM10009639_20010</name>
</gene>
<reference evidence="1 2" key="1">
    <citation type="journal article" date="2019" name="Int. J. Syst. Evol. Microbiol.">
        <title>The Global Catalogue of Microorganisms (GCM) 10K type strain sequencing project: providing services to taxonomists for standard genome sequencing and annotation.</title>
        <authorList>
            <consortium name="The Broad Institute Genomics Platform"/>
            <consortium name="The Broad Institute Genome Sequencing Center for Infectious Disease"/>
            <person name="Wu L."/>
            <person name="Ma J."/>
        </authorList>
    </citation>
    <scope>NUCLEOTIDE SEQUENCE [LARGE SCALE GENOMIC DNA]</scope>
    <source>
        <strain evidence="1 2">JCM 12393</strain>
    </source>
</reference>
<name>A0ABN1XXI5_9ACTN</name>
<comment type="caution">
    <text evidence="1">The sequence shown here is derived from an EMBL/GenBank/DDBJ whole genome shotgun (WGS) entry which is preliminary data.</text>
</comment>
<keyword evidence="2" id="KW-1185">Reference proteome</keyword>
<dbReference type="EMBL" id="BAAAKJ010000105">
    <property type="protein sequence ID" value="GAA1390894.1"/>
    <property type="molecule type" value="Genomic_DNA"/>
</dbReference>
<sequence length="298" mass="32728">MSKSGNVNRLAKKIRDNTSLTLAASFRLARQVNVRPGPPTADAPDPRQRRFEAHVAHVLAASFQDHQLNGALLGVREAVPNGQRLDLLLEPAMAEAVIYELLPRFDHSYGGIRGVPGLRVTGDGRKWTLHASGLGQVVAARTDCGPIRLPIPRDDEVALWGRPPDDLSRDEKREIGWWADARSVDDVHTRDLLMSRLLRRPELVNRTSEPHGFANCYNHHAGDLVIEWCCGDTVEALCASLLAHGFIDGVPRAGAVELISRHSARLGDATVILNRHASCLYGDDAQTIAEDIKKGYES</sequence>
<dbReference type="Proteomes" id="UP001499863">
    <property type="component" value="Unassembled WGS sequence"/>
</dbReference>
<evidence type="ECO:0000313" key="1">
    <source>
        <dbReference type="EMBL" id="GAA1390894.1"/>
    </source>
</evidence>
<proteinExistence type="predicted"/>
<dbReference type="RefSeq" id="WP_344331702.1">
    <property type="nucleotide sequence ID" value="NZ_BAAAKJ010000105.1"/>
</dbReference>
<evidence type="ECO:0000313" key="2">
    <source>
        <dbReference type="Proteomes" id="UP001499863"/>
    </source>
</evidence>
<organism evidence="1 2">
    <name type="scientific">Kitasatospora putterlickiae</name>
    <dbReference type="NCBI Taxonomy" id="221725"/>
    <lineage>
        <taxon>Bacteria</taxon>
        <taxon>Bacillati</taxon>
        <taxon>Actinomycetota</taxon>
        <taxon>Actinomycetes</taxon>
        <taxon>Kitasatosporales</taxon>
        <taxon>Streptomycetaceae</taxon>
        <taxon>Kitasatospora</taxon>
    </lineage>
</organism>